<reference evidence="1" key="1">
    <citation type="submission" date="2020-04" db="EMBL/GenBank/DDBJ databases">
        <authorList>
            <person name="Chiriac C."/>
            <person name="Salcher M."/>
            <person name="Ghai R."/>
            <person name="Kavagutti S V."/>
        </authorList>
    </citation>
    <scope>NUCLEOTIDE SEQUENCE</scope>
</reference>
<name>A0A6J5MV68_9CAUD</name>
<sequence length="50" mass="6156">MNNVKESYQLVLNKGKESVTWCLHTLEEVEYYRKKYEKKGWIFFNLKKVL</sequence>
<gene>
    <name evidence="1" type="ORF">UFOVP528_25</name>
</gene>
<accession>A0A6J5MV68</accession>
<proteinExistence type="predicted"/>
<dbReference type="EMBL" id="LR796508">
    <property type="protein sequence ID" value="CAB4148820.1"/>
    <property type="molecule type" value="Genomic_DNA"/>
</dbReference>
<evidence type="ECO:0000313" key="1">
    <source>
        <dbReference type="EMBL" id="CAB4148820.1"/>
    </source>
</evidence>
<protein>
    <submittedName>
        <fullName evidence="1">Uncharacterized protein</fullName>
    </submittedName>
</protein>
<organism evidence="1">
    <name type="scientific">uncultured Caudovirales phage</name>
    <dbReference type="NCBI Taxonomy" id="2100421"/>
    <lineage>
        <taxon>Viruses</taxon>
        <taxon>Duplodnaviria</taxon>
        <taxon>Heunggongvirae</taxon>
        <taxon>Uroviricota</taxon>
        <taxon>Caudoviricetes</taxon>
        <taxon>Peduoviridae</taxon>
        <taxon>Maltschvirus</taxon>
        <taxon>Maltschvirus maltsch</taxon>
    </lineage>
</organism>